<dbReference type="Proteomes" id="UP001460270">
    <property type="component" value="Unassembled WGS sequence"/>
</dbReference>
<reference evidence="3" key="1">
    <citation type="submission" date="2024-04" db="EMBL/GenBank/DDBJ databases">
        <title>Salinicola lusitanus LLJ914,a marine bacterium isolated from the Okinawa Trough.</title>
        <authorList>
            <person name="Li J."/>
        </authorList>
    </citation>
    <scope>NUCLEOTIDE SEQUENCE [LARGE SCALE GENOMIC DNA]</scope>
</reference>
<evidence type="ECO:0008006" key="4">
    <source>
        <dbReference type="Google" id="ProtNLM"/>
    </source>
</evidence>
<evidence type="ECO:0000313" key="3">
    <source>
        <dbReference type="Proteomes" id="UP001460270"/>
    </source>
</evidence>
<evidence type="ECO:0000313" key="2">
    <source>
        <dbReference type="EMBL" id="KAK7939763.1"/>
    </source>
</evidence>
<comment type="similarity">
    <text evidence="1">Belongs to the IER family.</text>
</comment>
<dbReference type="EMBL" id="JBBPFD010000002">
    <property type="protein sequence ID" value="KAK7939763.1"/>
    <property type="molecule type" value="Genomic_DNA"/>
</dbReference>
<evidence type="ECO:0000256" key="1">
    <source>
        <dbReference type="ARBA" id="ARBA00006186"/>
    </source>
</evidence>
<dbReference type="Pfam" id="PF05760">
    <property type="entry name" value="IER"/>
    <property type="match status" value="1"/>
</dbReference>
<dbReference type="AlphaFoldDB" id="A0AAW0PX98"/>
<accession>A0AAW0PX98</accession>
<dbReference type="InterPro" id="IPR008653">
    <property type="entry name" value="IER"/>
</dbReference>
<keyword evidence="3" id="KW-1185">Reference proteome</keyword>
<sequence>MMEVGAEAKRIMVVALGKLYSSRTQRGGLRLHRSLLLTLVMKSARDMYHAAAQAEEEYSEVPPSCDTTQTDATSPSDFNVCTQNSTQQTVETELFTLEELSDAVTLPEPVENTLTYTQTQQSRKRRGKTSAVPDFLPLKKAKLDCQTAQQLVVLVDYVTCSDLGANPSPISVPMAIAAC</sequence>
<organism evidence="2 3">
    <name type="scientific">Mugilogobius chulae</name>
    <name type="common">yellowstripe goby</name>
    <dbReference type="NCBI Taxonomy" id="88201"/>
    <lineage>
        <taxon>Eukaryota</taxon>
        <taxon>Metazoa</taxon>
        <taxon>Chordata</taxon>
        <taxon>Craniata</taxon>
        <taxon>Vertebrata</taxon>
        <taxon>Euteleostomi</taxon>
        <taxon>Actinopterygii</taxon>
        <taxon>Neopterygii</taxon>
        <taxon>Teleostei</taxon>
        <taxon>Neoteleostei</taxon>
        <taxon>Acanthomorphata</taxon>
        <taxon>Gobiaria</taxon>
        <taxon>Gobiiformes</taxon>
        <taxon>Gobioidei</taxon>
        <taxon>Gobiidae</taxon>
        <taxon>Gobionellinae</taxon>
        <taxon>Mugilogobius</taxon>
    </lineage>
</organism>
<dbReference type="PANTHER" id="PTHR15895">
    <property type="entry name" value="IMMEDIATE EARLY RESPONSE GENE"/>
    <property type="match status" value="1"/>
</dbReference>
<comment type="caution">
    <text evidence="2">The sequence shown here is derived from an EMBL/GenBank/DDBJ whole genome shotgun (WGS) entry which is preliminary data.</text>
</comment>
<name>A0AAW0PX98_9GOBI</name>
<gene>
    <name evidence="2" type="ORF">WMY93_003089</name>
</gene>
<proteinExistence type="inferred from homology"/>
<protein>
    <recommendedName>
        <fullName evidence="4">Immediate early response 2</fullName>
    </recommendedName>
</protein>